<feature type="transmembrane region" description="Helical" evidence="7">
    <location>
        <begin position="81"/>
        <end position="100"/>
    </location>
</feature>
<evidence type="ECO:0000256" key="3">
    <source>
        <dbReference type="ARBA" id="ARBA00022692"/>
    </source>
</evidence>
<organism evidence="9 10">
    <name type="scientific">Serendipita indica (strain DSM 11827)</name>
    <name type="common">Root endophyte fungus</name>
    <name type="synonym">Piriformospora indica</name>
    <dbReference type="NCBI Taxonomy" id="1109443"/>
    <lineage>
        <taxon>Eukaryota</taxon>
        <taxon>Fungi</taxon>
        <taxon>Dikarya</taxon>
        <taxon>Basidiomycota</taxon>
        <taxon>Agaricomycotina</taxon>
        <taxon>Agaricomycetes</taxon>
        <taxon>Sebacinales</taxon>
        <taxon>Serendipitaceae</taxon>
        <taxon>Serendipita</taxon>
    </lineage>
</organism>
<feature type="transmembrane region" description="Helical" evidence="7">
    <location>
        <begin position="458"/>
        <end position="480"/>
    </location>
</feature>
<feature type="transmembrane region" description="Helical" evidence="7">
    <location>
        <begin position="235"/>
        <end position="255"/>
    </location>
</feature>
<dbReference type="PANTHER" id="PTHR43341">
    <property type="entry name" value="AMINO ACID PERMEASE"/>
    <property type="match status" value="1"/>
</dbReference>
<name>G4TED8_SERID</name>
<keyword evidence="3 7" id="KW-0812">Transmembrane</keyword>
<dbReference type="PANTHER" id="PTHR43341:SF1">
    <property type="entry name" value="GENERAL AMINO-ACID PERMEASE GAP1"/>
    <property type="match status" value="1"/>
</dbReference>
<evidence type="ECO:0000313" key="10">
    <source>
        <dbReference type="Proteomes" id="UP000007148"/>
    </source>
</evidence>
<feature type="transmembrane region" description="Helical" evidence="7">
    <location>
        <begin position="146"/>
        <end position="167"/>
    </location>
</feature>
<protein>
    <submittedName>
        <fullName evidence="9">Probable DIP5-glutamate and aspartate permease</fullName>
    </submittedName>
</protein>
<feature type="domain" description="Amino acid permease/ SLC12A" evidence="8">
    <location>
        <begin position="79"/>
        <end position="556"/>
    </location>
</feature>
<dbReference type="EMBL" id="CAFZ01000060">
    <property type="protein sequence ID" value="CCA69669.1"/>
    <property type="molecule type" value="Genomic_DNA"/>
</dbReference>
<dbReference type="HOGENOM" id="CLU_007946_12_1_1"/>
<evidence type="ECO:0000313" key="9">
    <source>
        <dbReference type="EMBL" id="CCA69669.1"/>
    </source>
</evidence>
<feature type="transmembrane region" description="Helical" evidence="7">
    <location>
        <begin position="535"/>
        <end position="555"/>
    </location>
</feature>
<keyword evidence="4" id="KW-0029">Amino-acid transport</keyword>
<evidence type="ECO:0000259" key="8">
    <source>
        <dbReference type="Pfam" id="PF00324"/>
    </source>
</evidence>
<dbReference type="Proteomes" id="UP000007148">
    <property type="component" value="Unassembled WGS sequence"/>
</dbReference>
<evidence type="ECO:0000256" key="6">
    <source>
        <dbReference type="ARBA" id="ARBA00023136"/>
    </source>
</evidence>
<dbReference type="InterPro" id="IPR004841">
    <property type="entry name" value="AA-permease/SLC12A_dom"/>
</dbReference>
<keyword evidence="5 7" id="KW-1133">Transmembrane helix</keyword>
<dbReference type="AlphaFoldDB" id="G4TED8"/>
<dbReference type="GO" id="GO:0016020">
    <property type="term" value="C:membrane"/>
    <property type="evidence" value="ECO:0007669"/>
    <property type="project" value="UniProtKB-SubCell"/>
</dbReference>
<feature type="transmembrane region" description="Helical" evidence="7">
    <location>
        <begin position="187"/>
        <end position="205"/>
    </location>
</feature>
<feature type="transmembrane region" description="Helical" evidence="7">
    <location>
        <begin position="432"/>
        <end position="452"/>
    </location>
</feature>
<comment type="caution">
    <text evidence="9">The sequence shown here is derived from an EMBL/GenBank/DDBJ whole genome shotgun (WGS) entry which is preliminary data.</text>
</comment>
<gene>
    <name evidence="9" type="ORF">PIIN_03608</name>
</gene>
<proteinExistence type="predicted"/>
<evidence type="ECO:0000256" key="4">
    <source>
        <dbReference type="ARBA" id="ARBA00022970"/>
    </source>
</evidence>
<evidence type="ECO:0000256" key="2">
    <source>
        <dbReference type="ARBA" id="ARBA00022448"/>
    </source>
</evidence>
<dbReference type="Pfam" id="PF00324">
    <property type="entry name" value="AA_permease"/>
    <property type="match status" value="1"/>
</dbReference>
<feature type="transmembrane region" description="Helical" evidence="7">
    <location>
        <begin position="332"/>
        <end position="350"/>
    </location>
</feature>
<dbReference type="STRING" id="1109443.G4TED8"/>
<dbReference type="OrthoDB" id="10062876at2759"/>
<dbReference type="eggNOG" id="KOG1286">
    <property type="taxonomic scope" value="Eukaryota"/>
</dbReference>
<feature type="transmembrane region" description="Helical" evidence="7">
    <location>
        <begin position="387"/>
        <end position="412"/>
    </location>
</feature>
<dbReference type="InterPro" id="IPR050524">
    <property type="entry name" value="APC_YAT"/>
</dbReference>
<evidence type="ECO:0000256" key="1">
    <source>
        <dbReference type="ARBA" id="ARBA00004141"/>
    </source>
</evidence>
<reference evidence="9 10" key="1">
    <citation type="journal article" date="2011" name="PLoS Pathog.">
        <title>Endophytic Life Strategies Decoded by Genome and Transcriptome Analyses of the Mutualistic Root Symbiont Piriformospora indica.</title>
        <authorList>
            <person name="Zuccaro A."/>
            <person name="Lahrmann U."/>
            <person name="Guldener U."/>
            <person name="Langen G."/>
            <person name="Pfiffi S."/>
            <person name="Biedenkopf D."/>
            <person name="Wong P."/>
            <person name="Samans B."/>
            <person name="Grimm C."/>
            <person name="Basiewicz M."/>
            <person name="Murat C."/>
            <person name="Martin F."/>
            <person name="Kogel K.H."/>
        </authorList>
    </citation>
    <scope>NUCLEOTIDE SEQUENCE [LARGE SCALE GENOMIC DNA]</scope>
    <source>
        <strain evidence="9 10">DSM 11827</strain>
    </source>
</reference>
<feature type="transmembrane region" description="Helical" evidence="7">
    <location>
        <begin position="287"/>
        <end position="311"/>
    </location>
</feature>
<keyword evidence="6 7" id="KW-0472">Membrane</keyword>
<evidence type="ECO:0000256" key="7">
    <source>
        <dbReference type="SAM" id="Phobius"/>
    </source>
</evidence>
<dbReference type="PIRSF" id="PIRSF006060">
    <property type="entry name" value="AA_transporter"/>
    <property type="match status" value="1"/>
</dbReference>
<dbReference type="Gene3D" id="1.20.1740.10">
    <property type="entry name" value="Amino acid/polyamine transporter I"/>
    <property type="match status" value="1"/>
</dbReference>
<keyword evidence="10" id="KW-1185">Reference proteome</keyword>
<dbReference type="InParanoid" id="G4TED8"/>
<evidence type="ECO:0000256" key="5">
    <source>
        <dbReference type="ARBA" id="ARBA00022989"/>
    </source>
</evidence>
<sequence length="603" mass="66494">MSHPWATIPPATTSADVDNVYASPPAYDENYPLEEPSGVGRRVSIVSDAVSVEKVEVIPKDVSPKLQYTTHRGLKARQMSMIALGGIFGTGLIIGGGTALNQGGPLGILIGYGFVGAICYFTMESLCEMATFLPNKRNFIGFVTRFVHPSVGFAVGWIYLFKLMLVIPSHINSAGIIISYWTTDAPIAMWNILFTLLIFITNILYTCPGLRRGRVLGVKVDFQLMSFGYSNSRHSVKILTLIGLVLFGILVAAGVNPHHDKIGFRYWVPPYGPLGHYFSPRVSDSKVVGQLLGVWAVMVTALYAFGGMVIISVTAGEATSRKEIPPAFKRTYWRVFILYILGVFVIGLIVPSNHPNLFASSTTRANAGASPFVLAASLVGVGVLRHVINAALLIFVVSAAATDLFIGSRVLFGLALEKKAPAIFLKVNRWGIPWTALLFCSASCFISFINVAKGSVKAFSYFTNLASTCSGLTWICILIAHIRFMKALQLQGWSREALPYQALKQPSRAKWALFATTVIMIFKGYDAFLPFKADAFVTAYVMILVFFAFMIFWYFKSEERAVRLKYIDLLEGQAEIDEHESWYLARQAEKGPPSFTKRLWDAL</sequence>
<feature type="transmembrane region" description="Helical" evidence="7">
    <location>
        <begin position="106"/>
        <end position="126"/>
    </location>
</feature>
<comment type="subcellular location">
    <subcellularLocation>
        <location evidence="1">Membrane</location>
        <topology evidence="1">Multi-pass membrane protein</topology>
    </subcellularLocation>
</comment>
<dbReference type="FunCoup" id="G4TED8">
    <property type="interactions" value="185"/>
</dbReference>
<dbReference type="GO" id="GO:0015171">
    <property type="term" value="F:amino acid transmembrane transporter activity"/>
    <property type="evidence" value="ECO:0007669"/>
    <property type="project" value="TreeGrafter"/>
</dbReference>
<accession>G4TED8</accession>
<keyword evidence="2" id="KW-0813">Transport</keyword>